<dbReference type="Proteomes" id="UP000826725">
    <property type="component" value="Chromosome"/>
</dbReference>
<keyword evidence="3" id="KW-1185">Reference proteome</keyword>
<reference evidence="2" key="1">
    <citation type="submission" date="2020-09" db="EMBL/GenBank/DDBJ databases">
        <title>Desulfogranum mesoprofundum gen. nov., sp. nov., a novel mesophilic, sulfate-reducing chemolithoautotroph isolated from a deep-sea hydrothermal vent chimney in the Suiyo Seamount.</title>
        <authorList>
            <person name="Hashimoto Y."/>
            <person name="Nakagawa S."/>
        </authorList>
    </citation>
    <scope>NUCLEOTIDE SEQUENCE</scope>
    <source>
        <strain evidence="2">KT2</strain>
    </source>
</reference>
<gene>
    <name evidence="2" type="ORF">DGMP_01170</name>
</gene>
<sequence>MATPPAGLDPDHPTRILGEGWNSGCSNPPELYGVEKSAQVISMFNTANIEMQCIEITDHSNCSTNNNLGESVQKCSSSGYPYGDWVQRGIEMRNVQNWYMKNINIHGITGPAIRGAEITDWTVEDSRFSYNNSGGINAETPGKTPNSFYGTMRFNHVDISWNGCVEDYPNTGSIVAGSCVGGNNGGFGDGVGLAETGGTWYWDNSTFIGNVEDGLDMLYMRTGSGISFISNSLFMHNAGDDLKTGGNTVIKNNILTGDCSYFRGKPINGDVVHCRGNATLSVTLQKNSASATIINNSLGGNSDIMVSISSSAGSSIDCDGTERVDMTNNIFRGGKHVLNPETKKVDAYYIYNTCSGFEKSVKNNLFYNAKDGGSDCTNSVDSICGQDPLFVAFDEVDDIYDFRIQSGSSAINAGLPVNTQVGYNDAITTIPATDYFGHARDIADIGMHEFNGIPAPNIPIPTIQLIEEN</sequence>
<dbReference type="EMBL" id="AP024086">
    <property type="protein sequence ID" value="BCL59424.1"/>
    <property type="molecule type" value="Genomic_DNA"/>
</dbReference>
<dbReference type="RefSeq" id="WP_228855659.1">
    <property type="nucleotide sequence ID" value="NZ_AP024086.1"/>
</dbReference>
<dbReference type="KEGG" id="dbk:DGMP_01170"/>
<evidence type="ECO:0008006" key="4">
    <source>
        <dbReference type="Google" id="ProtNLM"/>
    </source>
</evidence>
<evidence type="ECO:0000313" key="2">
    <source>
        <dbReference type="EMBL" id="BCL59424.1"/>
    </source>
</evidence>
<proteinExistence type="predicted"/>
<feature type="region of interest" description="Disordered" evidence="1">
    <location>
        <begin position="1"/>
        <end position="20"/>
    </location>
</feature>
<evidence type="ECO:0000256" key="1">
    <source>
        <dbReference type="SAM" id="MobiDB-lite"/>
    </source>
</evidence>
<dbReference type="AlphaFoldDB" id="A0A8D5FPG8"/>
<protein>
    <recommendedName>
        <fullName evidence="4">Right handed beta helix domain-containing protein</fullName>
    </recommendedName>
</protein>
<name>A0A8D5FPG8_9BACT</name>
<accession>A0A8D5FPG8</accession>
<organism evidence="2 3">
    <name type="scientific">Desulfomarina profundi</name>
    <dbReference type="NCBI Taxonomy" id="2772557"/>
    <lineage>
        <taxon>Bacteria</taxon>
        <taxon>Pseudomonadati</taxon>
        <taxon>Thermodesulfobacteriota</taxon>
        <taxon>Desulfobulbia</taxon>
        <taxon>Desulfobulbales</taxon>
        <taxon>Desulfobulbaceae</taxon>
        <taxon>Desulfomarina</taxon>
    </lineage>
</organism>
<evidence type="ECO:0000313" key="3">
    <source>
        <dbReference type="Proteomes" id="UP000826725"/>
    </source>
</evidence>